<dbReference type="SUPFAM" id="SSF52954">
    <property type="entry name" value="Class II aaRS ABD-related"/>
    <property type="match status" value="1"/>
</dbReference>
<evidence type="ECO:0000256" key="4">
    <source>
        <dbReference type="ARBA" id="ARBA00022741"/>
    </source>
</evidence>
<evidence type="ECO:0000313" key="11">
    <source>
        <dbReference type="EMBL" id="CCK72213.1"/>
    </source>
</evidence>
<accession>J7RQW2</accession>
<dbReference type="InterPro" id="IPR002314">
    <property type="entry name" value="aa-tRNA-synt_IIb"/>
</dbReference>
<feature type="domain" description="Aminoacyl-transfer RNA synthetases class-II family profile" evidence="10">
    <location>
        <begin position="129"/>
        <end position="437"/>
    </location>
</feature>
<dbReference type="OrthoDB" id="10267474at2759"/>
<dbReference type="InterPro" id="IPR045864">
    <property type="entry name" value="aa-tRNA-synth_II/BPL/LPL"/>
</dbReference>
<comment type="catalytic activity">
    <reaction evidence="9">
        <text>tRNA(Pro) + L-proline + ATP = L-prolyl-tRNA(Pro) + AMP + diphosphate</text>
        <dbReference type="Rhea" id="RHEA:14305"/>
        <dbReference type="Rhea" id="RHEA-COMP:9700"/>
        <dbReference type="Rhea" id="RHEA-COMP:9702"/>
        <dbReference type="ChEBI" id="CHEBI:30616"/>
        <dbReference type="ChEBI" id="CHEBI:33019"/>
        <dbReference type="ChEBI" id="CHEBI:60039"/>
        <dbReference type="ChEBI" id="CHEBI:78442"/>
        <dbReference type="ChEBI" id="CHEBI:78532"/>
        <dbReference type="ChEBI" id="CHEBI:456215"/>
        <dbReference type="EC" id="6.1.1.15"/>
    </reaction>
</comment>
<name>J7RQW2_HUIN7</name>
<evidence type="ECO:0000256" key="9">
    <source>
        <dbReference type="ARBA" id="ARBA00047671"/>
    </source>
</evidence>
<keyword evidence="6" id="KW-0648">Protein biosynthesis</keyword>
<dbReference type="OMA" id="NCDYAAN"/>
<evidence type="ECO:0000256" key="7">
    <source>
        <dbReference type="ARBA" id="ARBA00023146"/>
    </source>
</evidence>
<dbReference type="PANTHER" id="PTHR42753:SF2">
    <property type="entry name" value="PROLINE--TRNA LIGASE"/>
    <property type="match status" value="1"/>
</dbReference>
<dbReference type="PROSITE" id="PS50862">
    <property type="entry name" value="AA_TRNA_LIGASE_II"/>
    <property type="match status" value="1"/>
</dbReference>
<dbReference type="InterPro" id="IPR002316">
    <property type="entry name" value="Pro-tRNA-ligase_IIa"/>
</dbReference>
<dbReference type="PRINTS" id="PR01046">
    <property type="entry name" value="TRNASYNTHPRO"/>
</dbReference>
<dbReference type="GO" id="GO:0005524">
    <property type="term" value="F:ATP binding"/>
    <property type="evidence" value="ECO:0007669"/>
    <property type="project" value="UniProtKB-KW"/>
</dbReference>
<keyword evidence="3" id="KW-0436">Ligase</keyword>
<keyword evidence="12" id="KW-1185">Reference proteome</keyword>
<dbReference type="eggNOG" id="KOG2324">
    <property type="taxonomic scope" value="Eukaryota"/>
</dbReference>
<dbReference type="STRING" id="1071383.J7RQW2"/>
<dbReference type="FunFam" id="3.30.930.10:FF:000156">
    <property type="entry name" value="YER087W-like protein"/>
    <property type="match status" value="1"/>
</dbReference>
<evidence type="ECO:0000256" key="8">
    <source>
        <dbReference type="ARBA" id="ARBA00029731"/>
    </source>
</evidence>
<dbReference type="PANTHER" id="PTHR42753">
    <property type="entry name" value="MITOCHONDRIAL RIBOSOME PROTEIN L39/PROLYL-TRNA LIGASE FAMILY MEMBER"/>
    <property type="match status" value="1"/>
</dbReference>
<reference evidence="12" key="2">
    <citation type="submission" date="2012-08" db="EMBL/GenBank/DDBJ databases">
        <title>Genome sequence of Kazachstania naganishii.</title>
        <authorList>
            <person name="Gordon J.L."/>
            <person name="Armisen D."/>
            <person name="Proux-Wera E."/>
            <person name="OhEigeartaigh S.S."/>
            <person name="Byrne K.P."/>
            <person name="Wolfe K.H."/>
        </authorList>
    </citation>
    <scope>NUCLEOTIDE SEQUENCE [LARGE SCALE GENOMIC DNA]</scope>
    <source>
        <strain evidence="12">ATCC MYA-139 / BCRC 22969 / CBS 8797 / CCRC 22969 / KCTC 17520 / NBRC 10181 / NCYC 3082</strain>
    </source>
</reference>
<comment type="similarity">
    <text evidence="1">Belongs to the class-II aminoacyl-tRNA synthetase family.</text>
</comment>
<keyword evidence="5" id="KW-0067">ATP-binding</keyword>
<evidence type="ECO:0000256" key="2">
    <source>
        <dbReference type="ARBA" id="ARBA00012831"/>
    </source>
</evidence>
<dbReference type="SUPFAM" id="SSF55681">
    <property type="entry name" value="Class II aaRS and biotin synthetases"/>
    <property type="match status" value="1"/>
</dbReference>
<dbReference type="Gene3D" id="3.40.50.800">
    <property type="entry name" value="Anticodon-binding domain"/>
    <property type="match status" value="1"/>
</dbReference>
<dbReference type="HOGENOM" id="CLU_016739_0_0_1"/>
<dbReference type="GO" id="GO:0005739">
    <property type="term" value="C:mitochondrion"/>
    <property type="evidence" value="ECO:0007669"/>
    <property type="project" value="TreeGrafter"/>
</dbReference>
<protein>
    <recommendedName>
        <fullName evidence="2">proline--tRNA ligase</fullName>
        <ecNumber evidence="2">6.1.1.15</ecNumber>
    </recommendedName>
    <alternativeName>
        <fullName evidence="8">Prolyl-tRNA synthetase</fullName>
    </alternativeName>
</protein>
<evidence type="ECO:0000313" key="12">
    <source>
        <dbReference type="Proteomes" id="UP000006310"/>
    </source>
</evidence>
<evidence type="ECO:0000256" key="1">
    <source>
        <dbReference type="ARBA" id="ARBA00008226"/>
    </source>
</evidence>
<dbReference type="GeneID" id="34527968"/>
<dbReference type="KEGG" id="kng:KNAG_0J01320"/>
<dbReference type="EMBL" id="HE978323">
    <property type="protein sequence ID" value="CCK72213.1"/>
    <property type="molecule type" value="Genomic_DNA"/>
</dbReference>
<gene>
    <name evidence="11" type="primary">KNAG0J01320</name>
    <name evidence="11" type="ordered locus">KNAG_0J01320</name>
</gene>
<dbReference type="InterPro" id="IPR004500">
    <property type="entry name" value="Pro-tRNA-synth_IIa_bac-type"/>
</dbReference>
<dbReference type="RefSeq" id="XP_022466458.1">
    <property type="nucleotide sequence ID" value="XM_022610132.1"/>
</dbReference>
<organism evidence="11 12">
    <name type="scientific">Huiozyma naganishii (strain ATCC MYA-139 / BCRC 22969 / CBS 8797 / KCTC 17520 / NBRC 10181 / NCYC 3082 / Yp74L-3)</name>
    <name type="common">Yeast</name>
    <name type="synonym">Kazachstania naganishii</name>
    <dbReference type="NCBI Taxonomy" id="1071383"/>
    <lineage>
        <taxon>Eukaryota</taxon>
        <taxon>Fungi</taxon>
        <taxon>Dikarya</taxon>
        <taxon>Ascomycota</taxon>
        <taxon>Saccharomycotina</taxon>
        <taxon>Saccharomycetes</taxon>
        <taxon>Saccharomycetales</taxon>
        <taxon>Saccharomycetaceae</taxon>
        <taxon>Huiozyma</taxon>
    </lineage>
</organism>
<evidence type="ECO:0000259" key="10">
    <source>
        <dbReference type="PROSITE" id="PS50862"/>
    </source>
</evidence>
<dbReference type="InterPro" id="IPR006195">
    <property type="entry name" value="aa-tRNA-synth_II"/>
</dbReference>
<dbReference type="Proteomes" id="UP000006310">
    <property type="component" value="Chromosome 10"/>
</dbReference>
<proteinExistence type="inferred from homology"/>
<sequence length="572" mass="65181">MKPIIQLRNPFQQKFLSKQAIATLSTPELLQRLNFVQKTQSGLFHYLPLSLRILNKITGILDTHLQKNLKAQKLSLSTLSSKSLWSRTERWSNTELFKLKDSKSAEFCLVATCEEDVTELMRGHIDSYKNMPCVVYQTSRKYRDERRPRGGLLRGKEFLMMDAYSFASTAEESLQVFNETNRAYDLIFKELKVPYVKAWADNGDMGGDISKEYHLVHESGEDTIFSCSHCKNVFNEEMAESSPLEEGAMSGDVNVKYALTADHSTLICFYFPADRQINWNNAVKAVDGDVDKKLRDYSNARVLEIFQERSNEDIMFSKVLRVMDCRINSRSNFPDFPLKNYLKNNFGQLEGLSIVNAVDGEKCGSCEEGALTATRSIEVGHTFVLGTKYSELMNLKFKDKDNQSDKLVEMGCYGIGVTRIIGAIAEVTRDEQGIRWPSPISPYLLSVCSVENGTDERVLKVVENLSQSKSLRDDIMQDFSNSSGLGSKIQTSHALGIPLCIIIGSKSWPRVEIEVRGKRWCEDGEPAWIQEHERNKSKFDWDHIPQRDDHLEKHIVSHMYVKEVVEALLKDI</sequence>
<dbReference type="EC" id="6.1.1.15" evidence="2"/>
<dbReference type="NCBIfam" id="TIGR00409">
    <property type="entry name" value="proS_fam_II"/>
    <property type="match status" value="1"/>
</dbReference>
<dbReference type="InterPro" id="IPR050062">
    <property type="entry name" value="Pro-tRNA_synthetase"/>
</dbReference>
<dbReference type="Gene3D" id="3.30.930.10">
    <property type="entry name" value="Bira Bifunctional Protein, Domain 2"/>
    <property type="match status" value="2"/>
</dbReference>
<keyword evidence="7" id="KW-0030">Aminoacyl-tRNA synthetase</keyword>
<dbReference type="GO" id="GO:0006433">
    <property type="term" value="P:prolyl-tRNA aminoacylation"/>
    <property type="evidence" value="ECO:0007669"/>
    <property type="project" value="InterPro"/>
</dbReference>
<evidence type="ECO:0000256" key="6">
    <source>
        <dbReference type="ARBA" id="ARBA00022917"/>
    </source>
</evidence>
<evidence type="ECO:0000256" key="5">
    <source>
        <dbReference type="ARBA" id="ARBA00022840"/>
    </source>
</evidence>
<evidence type="ECO:0000256" key="3">
    <source>
        <dbReference type="ARBA" id="ARBA00022598"/>
    </source>
</evidence>
<dbReference type="GO" id="GO:0004827">
    <property type="term" value="F:proline-tRNA ligase activity"/>
    <property type="evidence" value="ECO:0007669"/>
    <property type="project" value="UniProtKB-EC"/>
</dbReference>
<dbReference type="AlphaFoldDB" id="J7RQW2"/>
<keyword evidence="4" id="KW-0547">Nucleotide-binding</keyword>
<dbReference type="Pfam" id="PF00587">
    <property type="entry name" value="tRNA-synt_2b"/>
    <property type="match status" value="1"/>
</dbReference>
<reference evidence="11 12" key="1">
    <citation type="journal article" date="2011" name="Proc. Natl. Acad. Sci. U.S.A.">
        <title>Evolutionary erosion of yeast sex chromosomes by mating-type switching accidents.</title>
        <authorList>
            <person name="Gordon J.L."/>
            <person name="Armisen D."/>
            <person name="Proux-Wera E."/>
            <person name="Oheigeartaigh S.S."/>
            <person name="Byrne K.P."/>
            <person name="Wolfe K.H."/>
        </authorList>
    </citation>
    <scope>NUCLEOTIDE SEQUENCE [LARGE SCALE GENOMIC DNA]</scope>
    <source>
        <strain evidence="12">ATCC MYA-139 / BCRC 22969 / CBS 8797 / CCRC 22969 / KCTC 17520 / NBRC 10181 / NCYC 3082</strain>
    </source>
</reference>
<dbReference type="InterPro" id="IPR036621">
    <property type="entry name" value="Anticodon-bd_dom_sf"/>
</dbReference>